<keyword evidence="2" id="KW-0732">Signal</keyword>
<protein>
    <submittedName>
        <fullName evidence="3">Uncharacterized protein</fullName>
    </submittedName>
</protein>
<dbReference type="Proteomes" id="UP000244571">
    <property type="component" value="Chromosome"/>
</dbReference>
<dbReference type="OrthoDB" id="8686962at2"/>
<dbReference type="AlphaFoldDB" id="A0A2R4XJK7"/>
<gene>
    <name evidence="3" type="ORF">DBV39_09945</name>
</gene>
<name>A0A2R4XJK7_9BURK</name>
<dbReference type="KEGG" id="boz:DBV39_09945"/>
<feature type="signal peptide" evidence="2">
    <location>
        <begin position="1"/>
        <end position="22"/>
    </location>
</feature>
<evidence type="ECO:0000256" key="1">
    <source>
        <dbReference type="SAM" id="MobiDB-lite"/>
    </source>
</evidence>
<proteinExistence type="predicted"/>
<evidence type="ECO:0000313" key="4">
    <source>
        <dbReference type="Proteomes" id="UP000244571"/>
    </source>
</evidence>
<keyword evidence="4" id="KW-1185">Reference proteome</keyword>
<accession>A0A2R4XJK7</accession>
<feature type="chain" id="PRO_5015315682" evidence="2">
    <location>
        <begin position="23"/>
        <end position="161"/>
    </location>
</feature>
<dbReference type="EMBL" id="CP028901">
    <property type="protein sequence ID" value="AWB33980.1"/>
    <property type="molecule type" value="Genomic_DNA"/>
</dbReference>
<sequence length="161" mass="17364">MRRIRLVASTIILSSASALSWAQTTDGHNAHHPAGAGNNETSVSEKSIVADPALLKQKMDTHMKAMHAFHENIQKATPEERSALMSEHLDLMKEGMQLMGMASAGMHGTGMMGNAHSQAAKSPSAAPSGADHEMMLKRMDMMQAMMQMMMDRMPAATTTSP</sequence>
<evidence type="ECO:0000313" key="3">
    <source>
        <dbReference type="EMBL" id="AWB33980.1"/>
    </source>
</evidence>
<organism evidence="3 4">
    <name type="scientific">Orrella marina</name>
    <dbReference type="NCBI Taxonomy" id="2163011"/>
    <lineage>
        <taxon>Bacteria</taxon>
        <taxon>Pseudomonadati</taxon>
        <taxon>Pseudomonadota</taxon>
        <taxon>Betaproteobacteria</taxon>
        <taxon>Burkholderiales</taxon>
        <taxon>Alcaligenaceae</taxon>
        <taxon>Orrella</taxon>
    </lineage>
</organism>
<reference evidence="3 4" key="1">
    <citation type="submission" date="2018-04" db="EMBL/GenBank/DDBJ databases">
        <title>Bordetella sp. HZ20 isolated from seawater.</title>
        <authorList>
            <person name="Sun C."/>
        </authorList>
    </citation>
    <scope>NUCLEOTIDE SEQUENCE [LARGE SCALE GENOMIC DNA]</scope>
    <source>
        <strain evidence="3 4">HZ20</strain>
    </source>
</reference>
<evidence type="ECO:0000256" key="2">
    <source>
        <dbReference type="SAM" id="SignalP"/>
    </source>
</evidence>
<feature type="region of interest" description="Disordered" evidence="1">
    <location>
        <begin position="24"/>
        <end position="44"/>
    </location>
</feature>
<dbReference type="RefSeq" id="WP_108621404.1">
    <property type="nucleotide sequence ID" value="NZ_CP028901.1"/>
</dbReference>